<dbReference type="Proteomes" id="UP000326759">
    <property type="component" value="Unassembled WGS sequence"/>
</dbReference>
<gene>
    <name evidence="1" type="ORF">Anas_06228</name>
</gene>
<dbReference type="EMBL" id="SEYY01020084">
    <property type="protein sequence ID" value="KAB7497616.1"/>
    <property type="molecule type" value="Genomic_DNA"/>
</dbReference>
<reference evidence="1 2" key="1">
    <citation type="journal article" date="2019" name="PLoS Biol.">
        <title>Sex chromosomes control vertical transmission of feminizing Wolbachia symbionts in an isopod.</title>
        <authorList>
            <person name="Becking T."/>
            <person name="Chebbi M.A."/>
            <person name="Giraud I."/>
            <person name="Moumen B."/>
            <person name="Laverre T."/>
            <person name="Caubet Y."/>
            <person name="Peccoud J."/>
            <person name="Gilbert C."/>
            <person name="Cordaux R."/>
        </authorList>
    </citation>
    <scope>NUCLEOTIDE SEQUENCE [LARGE SCALE GENOMIC DNA]</scope>
    <source>
        <strain evidence="1">ANa2</strain>
        <tissue evidence="1">Whole body excluding digestive tract and cuticle</tissue>
    </source>
</reference>
<keyword evidence="2" id="KW-1185">Reference proteome</keyword>
<evidence type="ECO:0000313" key="2">
    <source>
        <dbReference type="Proteomes" id="UP000326759"/>
    </source>
</evidence>
<dbReference type="AlphaFoldDB" id="A0A5N5STR7"/>
<evidence type="ECO:0000313" key="1">
    <source>
        <dbReference type="EMBL" id="KAB7497616.1"/>
    </source>
</evidence>
<comment type="caution">
    <text evidence="1">The sequence shown here is derived from an EMBL/GenBank/DDBJ whole genome shotgun (WGS) entry which is preliminary data.</text>
</comment>
<organism evidence="1 2">
    <name type="scientific">Armadillidium nasatum</name>
    <dbReference type="NCBI Taxonomy" id="96803"/>
    <lineage>
        <taxon>Eukaryota</taxon>
        <taxon>Metazoa</taxon>
        <taxon>Ecdysozoa</taxon>
        <taxon>Arthropoda</taxon>
        <taxon>Crustacea</taxon>
        <taxon>Multicrustacea</taxon>
        <taxon>Malacostraca</taxon>
        <taxon>Eumalacostraca</taxon>
        <taxon>Peracarida</taxon>
        <taxon>Isopoda</taxon>
        <taxon>Oniscidea</taxon>
        <taxon>Crinocheta</taxon>
        <taxon>Armadillidiidae</taxon>
        <taxon>Armadillidium</taxon>
    </lineage>
</organism>
<accession>A0A5N5STR7</accession>
<sequence length="96" mass="10668">MAENNIHNANVLPNNNTSSFLKKLNNKEGIEIPVSDATVQTIFHQNESFLDNEASVNNTTFELSTSTIKPNNDVDHICKKVLYIEVGYSRISGVCL</sequence>
<proteinExistence type="predicted"/>
<protein>
    <submittedName>
        <fullName evidence="1">Uncharacterized protein</fullName>
    </submittedName>
</protein>
<name>A0A5N5STR7_9CRUS</name>